<dbReference type="SMART" id="SM00387">
    <property type="entry name" value="HATPase_c"/>
    <property type="match status" value="1"/>
</dbReference>
<dbReference type="Proteomes" id="UP000298050">
    <property type="component" value="Unassembled WGS sequence"/>
</dbReference>
<keyword evidence="1" id="KW-1133">Transmembrane helix</keyword>
<dbReference type="AlphaFoldDB" id="A0A4Z0M5V0"/>
<dbReference type="SUPFAM" id="SSF55874">
    <property type="entry name" value="ATPase domain of HSP90 chaperone/DNA topoisomerase II/histidine kinase"/>
    <property type="match status" value="1"/>
</dbReference>
<keyword evidence="3" id="KW-0418">Kinase</keyword>
<keyword evidence="3" id="KW-0808">Transferase</keyword>
<feature type="transmembrane region" description="Helical" evidence="1">
    <location>
        <begin position="77"/>
        <end position="98"/>
    </location>
</feature>
<accession>A0A4Z0M5V0</accession>
<organism evidence="3 4">
    <name type="scientific">Mangrovimicrobium sediminis</name>
    <dbReference type="NCBI Taxonomy" id="2562682"/>
    <lineage>
        <taxon>Bacteria</taxon>
        <taxon>Pseudomonadati</taxon>
        <taxon>Pseudomonadota</taxon>
        <taxon>Gammaproteobacteria</taxon>
        <taxon>Cellvibrionales</taxon>
        <taxon>Halieaceae</taxon>
        <taxon>Mangrovimicrobium</taxon>
    </lineage>
</organism>
<gene>
    <name evidence="3" type="ORF">E4634_06040</name>
</gene>
<dbReference type="Pfam" id="PF02518">
    <property type="entry name" value="HATPase_c"/>
    <property type="match status" value="1"/>
</dbReference>
<keyword evidence="1" id="KW-0472">Membrane</keyword>
<sequence length="366" mass="41317">MDMQEMLKDKRHLFWALQFAGWSAWAMSFYLGVIMWASPPDNYTWYPPFIATIGMLLTLALRMLYRHMCDMSLPRRIAAIVAGSYAAGLVWMSIRGTVFSTVFPDEVRDKGAEGVSMLLSHFEGAISAFWVMFVWSTLYFGIKNYMLVQEEKQRSLAALSMAHEAQLKMLRYQLNPHFLFNTLNAISTLILDKDNQLANVMVTRLSRFLRYTLDNDPMAKVSVAEEVEALRLYLDIEKVRFDDRLKLNFEIDDTARDALMPSLLLQPLVENSIKYAIAKAINGGTITIRACARKDGVLCLNVIDDGPGIDLNLGLSRKGGSVGLANCRDRLQVLYGDKQTFELSDTDPHGLTITICIPLETDSNLS</sequence>
<feature type="transmembrane region" description="Helical" evidence="1">
    <location>
        <begin position="12"/>
        <end position="37"/>
    </location>
</feature>
<feature type="domain" description="Histidine kinase/HSP90-like ATPase" evidence="2">
    <location>
        <begin position="256"/>
        <end position="361"/>
    </location>
</feature>
<dbReference type="PANTHER" id="PTHR34220:SF9">
    <property type="entry name" value="SIGNAL TRANSDUCTION HISTIDINE KINASE INTERNAL REGION DOMAIN-CONTAINING PROTEIN"/>
    <property type="match status" value="1"/>
</dbReference>
<dbReference type="GO" id="GO:0000155">
    <property type="term" value="F:phosphorelay sensor kinase activity"/>
    <property type="evidence" value="ECO:0007669"/>
    <property type="project" value="InterPro"/>
</dbReference>
<dbReference type="InterPro" id="IPR036890">
    <property type="entry name" value="HATPase_C_sf"/>
</dbReference>
<name>A0A4Z0M5V0_9GAMM</name>
<comment type="caution">
    <text evidence="3">The sequence shown here is derived from an EMBL/GenBank/DDBJ whole genome shotgun (WGS) entry which is preliminary data.</text>
</comment>
<feature type="transmembrane region" description="Helical" evidence="1">
    <location>
        <begin position="118"/>
        <end position="142"/>
    </location>
</feature>
<dbReference type="GO" id="GO:0016020">
    <property type="term" value="C:membrane"/>
    <property type="evidence" value="ECO:0007669"/>
    <property type="project" value="InterPro"/>
</dbReference>
<evidence type="ECO:0000259" key="2">
    <source>
        <dbReference type="SMART" id="SM00387"/>
    </source>
</evidence>
<evidence type="ECO:0000256" key="1">
    <source>
        <dbReference type="SAM" id="Phobius"/>
    </source>
</evidence>
<protein>
    <submittedName>
        <fullName evidence="3">Sensor histidine kinase</fullName>
    </submittedName>
</protein>
<feature type="transmembrane region" description="Helical" evidence="1">
    <location>
        <begin position="43"/>
        <end position="65"/>
    </location>
</feature>
<dbReference type="EMBL" id="SRLE01000005">
    <property type="protein sequence ID" value="TGD74758.1"/>
    <property type="molecule type" value="Genomic_DNA"/>
</dbReference>
<dbReference type="OrthoDB" id="2514702at2"/>
<dbReference type="Pfam" id="PF06580">
    <property type="entry name" value="His_kinase"/>
    <property type="match status" value="1"/>
</dbReference>
<proteinExistence type="predicted"/>
<dbReference type="InterPro" id="IPR050640">
    <property type="entry name" value="Bact_2-comp_sensor_kinase"/>
</dbReference>
<keyword evidence="1" id="KW-0812">Transmembrane</keyword>
<evidence type="ECO:0000313" key="4">
    <source>
        <dbReference type="Proteomes" id="UP000298050"/>
    </source>
</evidence>
<dbReference type="PANTHER" id="PTHR34220">
    <property type="entry name" value="SENSOR HISTIDINE KINASE YPDA"/>
    <property type="match status" value="1"/>
</dbReference>
<reference evidence="3 4" key="1">
    <citation type="submission" date="2019-04" db="EMBL/GenBank/DDBJ databases">
        <title>Taxonomy of novel Haliea sp. from mangrove soil of West Coast of India.</title>
        <authorList>
            <person name="Verma A."/>
            <person name="Kumar P."/>
            <person name="Krishnamurthi S."/>
        </authorList>
    </citation>
    <scope>NUCLEOTIDE SEQUENCE [LARGE SCALE GENOMIC DNA]</scope>
    <source>
        <strain evidence="3 4">SAOS-164</strain>
    </source>
</reference>
<evidence type="ECO:0000313" key="3">
    <source>
        <dbReference type="EMBL" id="TGD74758.1"/>
    </source>
</evidence>
<dbReference type="Gene3D" id="3.30.565.10">
    <property type="entry name" value="Histidine kinase-like ATPase, C-terminal domain"/>
    <property type="match status" value="1"/>
</dbReference>
<dbReference type="InterPro" id="IPR010559">
    <property type="entry name" value="Sig_transdc_His_kin_internal"/>
</dbReference>
<keyword evidence="4" id="KW-1185">Reference proteome</keyword>
<dbReference type="InterPro" id="IPR003594">
    <property type="entry name" value="HATPase_dom"/>
</dbReference>